<keyword evidence="3" id="KW-1185">Reference proteome</keyword>
<dbReference type="RefSeq" id="WP_073874344.1">
    <property type="nucleotide sequence ID" value="NZ_MPNT01000007.1"/>
</dbReference>
<dbReference type="Proteomes" id="UP000186438">
    <property type="component" value="Unassembled WGS sequence"/>
</dbReference>
<evidence type="ECO:0000313" key="2">
    <source>
        <dbReference type="EMBL" id="OJZ74262.1"/>
    </source>
</evidence>
<dbReference type="Gene3D" id="3.40.50.150">
    <property type="entry name" value="Vaccinia Virus protein VP39"/>
    <property type="match status" value="1"/>
</dbReference>
<evidence type="ECO:0000313" key="3">
    <source>
        <dbReference type="Proteomes" id="UP000186438"/>
    </source>
</evidence>
<dbReference type="EMBL" id="MPNT01000007">
    <property type="protein sequence ID" value="OJZ74262.1"/>
    <property type="molecule type" value="Genomic_DNA"/>
</dbReference>
<proteinExistence type="predicted"/>
<evidence type="ECO:0000256" key="1">
    <source>
        <dbReference type="SAM" id="MobiDB-lite"/>
    </source>
</evidence>
<dbReference type="InterPro" id="IPR029063">
    <property type="entry name" value="SAM-dependent_MTases_sf"/>
</dbReference>
<protein>
    <recommendedName>
        <fullName evidence="4">Class I SAM-dependent methyltransferase</fullName>
    </recommendedName>
</protein>
<gene>
    <name evidence="2" type="ORF">BRW65_09510</name>
</gene>
<sequence>MSHTDVGSTERLFALAEQVRGFLPADEGRALYDAALRYLGGGVGVEIGTYCGKSTLLLGAAAQQTASVLYTVDHHHGSEEHQAGWEYHDASLVDEVTGMFDTLPTFRRTLDAAGLDDHVVAIVGKSPVVAAGWRTPLRFLFIDGGHSEAAANQDFDGWAKWVAVGGALAIHDVFPDPRDGGRPPYYIYRRALASGQFREVTATGSLRVLERVGGEPGAPIQPDTQVTNRGR</sequence>
<accession>A0A1Q4HX41</accession>
<feature type="region of interest" description="Disordered" evidence="1">
    <location>
        <begin position="212"/>
        <end position="231"/>
    </location>
</feature>
<reference evidence="2 3" key="1">
    <citation type="submission" date="2016-11" db="EMBL/GenBank/DDBJ databases">
        <title>Genome sequences of unsequenced Mycobacteria.</title>
        <authorList>
            <person name="Greninger A.L."/>
            <person name="Fang F."/>
            <person name="Jerome K.R."/>
        </authorList>
    </citation>
    <scope>NUCLEOTIDE SEQUENCE [LARGE SCALE GENOMIC DNA]</scope>
    <source>
        <strain evidence="2 3">M11</strain>
    </source>
</reference>
<dbReference type="Pfam" id="PF13578">
    <property type="entry name" value="Methyltransf_24"/>
    <property type="match status" value="1"/>
</dbReference>
<feature type="compositionally biased region" description="Polar residues" evidence="1">
    <location>
        <begin position="222"/>
        <end position="231"/>
    </location>
</feature>
<dbReference type="STRING" id="53378.BRW65_09510"/>
<dbReference type="SUPFAM" id="SSF53335">
    <property type="entry name" value="S-adenosyl-L-methionine-dependent methyltransferases"/>
    <property type="match status" value="1"/>
</dbReference>
<organism evidence="2 3">
    <name type="scientific">Mycobacterium paraffinicum</name>
    <dbReference type="NCBI Taxonomy" id="53378"/>
    <lineage>
        <taxon>Bacteria</taxon>
        <taxon>Bacillati</taxon>
        <taxon>Actinomycetota</taxon>
        <taxon>Actinomycetes</taxon>
        <taxon>Mycobacteriales</taxon>
        <taxon>Mycobacteriaceae</taxon>
        <taxon>Mycobacterium</taxon>
    </lineage>
</organism>
<dbReference type="AlphaFoldDB" id="A0A1Q4HX41"/>
<evidence type="ECO:0008006" key="4">
    <source>
        <dbReference type="Google" id="ProtNLM"/>
    </source>
</evidence>
<name>A0A1Q4HX41_9MYCO</name>
<comment type="caution">
    <text evidence="2">The sequence shown here is derived from an EMBL/GenBank/DDBJ whole genome shotgun (WGS) entry which is preliminary data.</text>
</comment>